<evidence type="ECO:0000256" key="3">
    <source>
        <dbReference type="ARBA" id="ARBA00022448"/>
    </source>
</evidence>
<dbReference type="GO" id="GO:0003333">
    <property type="term" value="P:amino acid transmembrane transport"/>
    <property type="evidence" value="ECO:0007669"/>
    <property type="project" value="InterPro"/>
</dbReference>
<evidence type="ECO:0000313" key="11">
    <source>
        <dbReference type="EMBL" id="PSU33285.1"/>
    </source>
</evidence>
<accession>A0A2T3IXL7</accession>
<feature type="transmembrane region" description="Helical" evidence="10">
    <location>
        <begin position="114"/>
        <end position="137"/>
    </location>
</feature>
<name>A0A2T3IXL7_9GAMM</name>
<feature type="transmembrane region" description="Helical" evidence="10">
    <location>
        <begin position="214"/>
        <end position="233"/>
    </location>
</feature>
<dbReference type="Proteomes" id="UP000241222">
    <property type="component" value="Unassembled WGS sequence"/>
</dbReference>
<comment type="caution">
    <text evidence="10">Lacks conserved residue(s) required for the propagation of feature annotation.</text>
</comment>
<proteinExistence type="inferred from homology"/>
<feature type="transmembrane region" description="Helical" evidence="10">
    <location>
        <begin position="7"/>
        <end position="28"/>
    </location>
</feature>
<comment type="function">
    <text evidence="10">Involved in transporting aromatic amino acids across the cytoplasmic membrane.</text>
</comment>
<dbReference type="InterPro" id="IPR013061">
    <property type="entry name" value="Trp/try_permease_CS"/>
</dbReference>
<evidence type="ECO:0000256" key="8">
    <source>
        <dbReference type="ARBA" id="ARBA00022989"/>
    </source>
</evidence>
<feature type="transmembrane region" description="Helical" evidence="10">
    <location>
        <begin position="181"/>
        <end position="202"/>
    </location>
</feature>
<comment type="similarity">
    <text evidence="2 10">Belongs to the amino acid/polyamine transporter 2 family. Mtr/TnaB/TyrP permease subfamily.</text>
</comment>
<dbReference type="NCBIfam" id="TIGR00837">
    <property type="entry name" value="araaP"/>
    <property type="match status" value="1"/>
</dbReference>
<keyword evidence="5 10" id="KW-0997">Cell inner membrane</keyword>
<evidence type="ECO:0000256" key="10">
    <source>
        <dbReference type="RuleBase" id="RU367149"/>
    </source>
</evidence>
<keyword evidence="9 10" id="KW-0472">Membrane</keyword>
<evidence type="ECO:0000313" key="12">
    <source>
        <dbReference type="Proteomes" id="UP000241222"/>
    </source>
</evidence>
<dbReference type="PRINTS" id="PR00166">
    <property type="entry name" value="AROAAPRMEASE"/>
</dbReference>
<dbReference type="EMBL" id="PYMH01000006">
    <property type="protein sequence ID" value="PSU33285.1"/>
    <property type="molecule type" value="Genomic_DNA"/>
</dbReference>
<dbReference type="PANTHER" id="PTHR46997:SF2">
    <property type="entry name" value="TYROSINE-SPECIFIC TRANSPORT SYSTEM"/>
    <property type="match status" value="1"/>
</dbReference>
<dbReference type="PANTHER" id="PTHR46997">
    <property type="entry name" value="LOW AFFINITY TRYPTOPHAN PERMEASE-RELATED"/>
    <property type="match status" value="1"/>
</dbReference>
<keyword evidence="4 10" id="KW-1003">Cell membrane</keyword>
<keyword evidence="8 10" id="KW-1133">Transmembrane helix</keyword>
<dbReference type="GO" id="GO:0005886">
    <property type="term" value="C:plasma membrane"/>
    <property type="evidence" value="ECO:0007669"/>
    <property type="project" value="UniProtKB-SubCell"/>
</dbReference>
<feature type="transmembrane region" description="Helical" evidence="10">
    <location>
        <begin position="331"/>
        <end position="353"/>
    </location>
</feature>
<evidence type="ECO:0000256" key="7">
    <source>
        <dbReference type="ARBA" id="ARBA00022970"/>
    </source>
</evidence>
<comment type="subcellular location">
    <subcellularLocation>
        <location evidence="1 10">Cell inner membrane</location>
        <topology evidence="1 10">Multi-pass membrane protein</topology>
    </subcellularLocation>
</comment>
<keyword evidence="7 10" id="KW-0029">Amino-acid transport</keyword>
<feature type="transmembrane region" description="Helical" evidence="10">
    <location>
        <begin position="272"/>
        <end position="295"/>
    </location>
</feature>
<dbReference type="RefSeq" id="WP_107349496.1">
    <property type="nucleotide sequence ID" value="NZ_PYMH01000006.1"/>
</dbReference>
<reference evidence="11 12" key="1">
    <citation type="submission" date="2018-03" db="EMBL/GenBank/DDBJ databases">
        <title>Whole genome sequencing of Histamine producing bacteria.</title>
        <authorList>
            <person name="Butler K."/>
        </authorList>
    </citation>
    <scope>NUCLEOTIDE SEQUENCE [LARGE SCALE GENOMIC DNA]</scope>
    <source>
        <strain evidence="11 12">JCM 13586</strain>
    </source>
</reference>
<dbReference type="InterPro" id="IPR013059">
    <property type="entry name" value="Trp_tyr_transpt"/>
</dbReference>
<dbReference type="PROSITE" id="PS00594">
    <property type="entry name" value="AROMATIC_AA_PERMEASE_1"/>
    <property type="match status" value="1"/>
</dbReference>
<dbReference type="AlphaFoldDB" id="A0A2T3IXL7"/>
<feature type="transmembrane region" description="Helical" evidence="10">
    <location>
        <begin position="34"/>
        <end position="56"/>
    </location>
</feature>
<dbReference type="InterPro" id="IPR018227">
    <property type="entry name" value="Amino_acid_transport_2"/>
</dbReference>
<feature type="transmembrane region" description="Helical" evidence="10">
    <location>
        <begin position="82"/>
        <end position="102"/>
    </location>
</feature>
<gene>
    <name evidence="11" type="ORF">C9I99_13930</name>
</gene>
<organism evidence="11 12">
    <name type="scientific">Photobacterium lutimaris</name>
    <dbReference type="NCBI Taxonomy" id="388278"/>
    <lineage>
        <taxon>Bacteria</taxon>
        <taxon>Pseudomonadati</taxon>
        <taxon>Pseudomonadota</taxon>
        <taxon>Gammaproteobacteria</taxon>
        <taxon>Vibrionales</taxon>
        <taxon>Vibrionaceae</taxon>
        <taxon>Photobacterium</taxon>
    </lineage>
</organism>
<comment type="caution">
    <text evidence="11">The sequence shown here is derived from an EMBL/GenBank/DDBJ whole genome shotgun (WGS) entry which is preliminary data.</text>
</comment>
<keyword evidence="6 10" id="KW-0812">Transmembrane</keyword>
<feature type="transmembrane region" description="Helical" evidence="10">
    <location>
        <begin position="149"/>
        <end position="169"/>
    </location>
</feature>
<evidence type="ECO:0000256" key="4">
    <source>
        <dbReference type="ARBA" id="ARBA00022475"/>
    </source>
</evidence>
<dbReference type="Pfam" id="PF03222">
    <property type="entry name" value="Trp_Tyr_perm"/>
    <property type="match status" value="1"/>
</dbReference>
<evidence type="ECO:0000256" key="9">
    <source>
        <dbReference type="ARBA" id="ARBA00023136"/>
    </source>
</evidence>
<evidence type="ECO:0000256" key="5">
    <source>
        <dbReference type="ARBA" id="ARBA00022519"/>
    </source>
</evidence>
<protein>
    <recommendedName>
        <fullName evidence="10">Aromatic amino acid permease</fullName>
    </recommendedName>
</protein>
<keyword evidence="12" id="KW-1185">Reference proteome</keyword>
<evidence type="ECO:0000256" key="1">
    <source>
        <dbReference type="ARBA" id="ARBA00004429"/>
    </source>
</evidence>
<dbReference type="OrthoDB" id="18749at2"/>
<keyword evidence="3 10" id="KW-0813">Transport</keyword>
<dbReference type="GO" id="GO:0015173">
    <property type="term" value="F:aromatic amino acid transmembrane transporter activity"/>
    <property type="evidence" value="ECO:0007669"/>
    <property type="project" value="UniProtKB-UniRule"/>
</dbReference>
<feature type="transmembrane region" description="Helical" evidence="10">
    <location>
        <begin position="307"/>
        <end position="325"/>
    </location>
</feature>
<sequence>MSMNKTFGSMLIIAGTTIGAGMLALPLASAGLGFTTATLIMFAIWSLMTYTALLMLEVHQYADHQATLNSLARDLLGKRGQYLANFAVCFLMYSLCAAYIAGGGDQLNDKLTNWIGLDISAQTSTVLFTLCIASVVAIGTHSVDMVNRVLFTLKTIALVIMLGLLAPNVEGGYLVNMPVEKGLIISALPVIFTSFGFHGSIPSIVRYIGLDIKALKKVMIIGSSLPLVLYIFWQLTSQGVLSQQDLMASNSLGAFISSLSELLHNPMVSQSVSIFADLALATSFLGVSLGLFDFVADSFKQHDKKHGRLQTAAMTFVPPLAFALFYPQGFIMALGFAAIALVILAIFLPVAMVSAQRKQLEVNSVQRNTGDQSIGYQVAGGKPAMIAATGAGVLIITAQFLQMAGLIPAVG</sequence>
<evidence type="ECO:0000256" key="2">
    <source>
        <dbReference type="ARBA" id="ARBA00005452"/>
    </source>
</evidence>
<dbReference type="Gene3D" id="1.20.1740.10">
    <property type="entry name" value="Amino acid/polyamine transporter I"/>
    <property type="match status" value="1"/>
</dbReference>
<evidence type="ECO:0000256" key="6">
    <source>
        <dbReference type="ARBA" id="ARBA00022692"/>
    </source>
</evidence>